<evidence type="ECO:0000256" key="1">
    <source>
        <dbReference type="ARBA" id="ARBA00006484"/>
    </source>
</evidence>
<dbReference type="AlphaFoldDB" id="A0A1C7MJE2"/>
<dbReference type="SUPFAM" id="SSF51735">
    <property type="entry name" value="NAD(P)-binding Rossmann-fold domains"/>
    <property type="match status" value="1"/>
</dbReference>
<name>A0A1C7MJE2_GRIFR</name>
<evidence type="ECO:0000313" key="3">
    <source>
        <dbReference type="EMBL" id="OBZ76993.1"/>
    </source>
</evidence>
<keyword evidence="4" id="KW-1185">Reference proteome</keyword>
<dbReference type="Proteomes" id="UP000092993">
    <property type="component" value="Unassembled WGS sequence"/>
</dbReference>
<dbReference type="STRING" id="5627.A0A1C7MJE2"/>
<comment type="similarity">
    <text evidence="1">Belongs to the short-chain dehydrogenases/reductases (SDR) family.</text>
</comment>
<evidence type="ECO:0000313" key="4">
    <source>
        <dbReference type="Proteomes" id="UP000092993"/>
    </source>
</evidence>
<dbReference type="GO" id="GO:0016491">
    <property type="term" value="F:oxidoreductase activity"/>
    <property type="evidence" value="ECO:0007669"/>
    <property type="project" value="UniProtKB-KW"/>
</dbReference>
<protein>
    <submittedName>
        <fullName evidence="3">Uncharacterized protein</fullName>
    </submittedName>
</protein>
<keyword evidence="2" id="KW-0560">Oxidoreductase</keyword>
<dbReference type="Gene3D" id="3.40.50.720">
    <property type="entry name" value="NAD(P)-binding Rossmann-like Domain"/>
    <property type="match status" value="1"/>
</dbReference>
<dbReference type="EMBL" id="LUGG01000003">
    <property type="protein sequence ID" value="OBZ76993.1"/>
    <property type="molecule type" value="Genomic_DNA"/>
</dbReference>
<evidence type="ECO:0000256" key="2">
    <source>
        <dbReference type="ARBA" id="ARBA00023002"/>
    </source>
</evidence>
<dbReference type="PANTHER" id="PTHR44196:SF1">
    <property type="entry name" value="DEHYDROGENASE_REDUCTASE SDR FAMILY MEMBER 7B"/>
    <property type="match status" value="1"/>
</dbReference>
<gene>
    <name evidence="3" type="ORF">A0H81_03422</name>
</gene>
<comment type="caution">
    <text evidence="3">The sequence shown here is derived from an EMBL/GenBank/DDBJ whole genome shotgun (WGS) entry which is preliminary data.</text>
</comment>
<dbReference type="PANTHER" id="PTHR44196">
    <property type="entry name" value="DEHYDROGENASE/REDUCTASE SDR FAMILY MEMBER 7B"/>
    <property type="match status" value="1"/>
</dbReference>
<proteinExistence type="inferred from homology"/>
<dbReference type="InterPro" id="IPR002347">
    <property type="entry name" value="SDR_fam"/>
</dbReference>
<organism evidence="3 4">
    <name type="scientific">Grifola frondosa</name>
    <name type="common">Maitake</name>
    <name type="synonym">Polyporus frondosus</name>
    <dbReference type="NCBI Taxonomy" id="5627"/>
    <lineage>
        <taxon>Eukaryota</taxon>
        <taxon>Fungi</taxon>
        <taxon>Dikarya</taxon>
        <taxon>Basidiomycota</taxon>
        <taxon>Agaricomycotina</taxon>
        <taxon>Agaricomycetes</taxon>
        <taxon>Polyporales</taxon>
        <taxon>Grifolaceae</taxon>
        <taxon>Grifola</taxon>
    </lineage>
</organism>
<reference evidence="3 4" key="1">
    <citation type="submission" date="2016-03" db="EMBL/GenBank/DDBJ databases">
        <title>Whole genome sequencing of Grifola frondosa 9006-11.</title>
        <authorList>
            <person name="Min B."/>
            <person name="Park H."/>
            <person name="Kim J.-G."/>
            <person name="Cho H."/>
            <person name="Oh Y.-L."/>
            <person name="Kong W.-S."/>
            <person name="Choi I.-G."/>
        </authorList>
    </citation>
    <scope>NUCLEOTIDE SEQUENCE [LARGE SCALE GENOMIC DNA]</scope>
    <source>
        <strain evidence="3 4">9006-11</strain>
    </source>
</reference>
<dbReference type="OrthoDB" id="37659at2759"/>
<dbReference type="GO" id="GO:0016020">
    <property type="term" value="C:membrane"/>
    <property type="evidence" value="ECO:0007669"/>
    <property type="project" value="TreeGrafter"/>
</dbReference>
<accession>A0A1C7MJE2</accession>
<dbReference type="Pfam" id="PF00106">
    <property type="entry name" value="adh_short"/>
    <property type="match status" value="1"/>
</dbReference>
<dbReference type="OMA" id="IEHPTIT"/>
<sequence length="193" mass="20617">MVRVRDVVETEWKGIDTLVVSAASVEGIQHIIDVANAAVKGNYVGPLVSAVTFIPLLASTSVSPSILLISTLAAVTPPPTRSLYASTKTASLMLYSVLAIEHPTITFTHFLPSSVEGDFGASAVDAKTVQQRGTMTPGLKRDVVARRCLRAVDAGERMVFMPAVMGRAAQIGTVLFPAVIEWLACRRYRFSAA</sequence>
<dbReference type="InterPro" id="IPR036291">
    <property type="entry name" value="NAD(P)-bd_dom_sf"/>
</dbReference>